<feature type="domain" description="Cohesin" evidence="2">
    <location>
        <begin position="144"/>
        <end position="260"/>
    </location>
</feature>
<dbReference type="SUPFAM" id="SSF49384">
    <property type="entry name" value="Carbohydrate-binding domain"/>
    <property type="match status" value="1"/>
</dbReference>
<evidence type="ECO:0000313" key="3">
    <source>
        <dbReference type="EMBL" id="CUT02234.1"/>
    </source>
</evidence>
<dbReference type="Proteomes" id="UP000243065">
    <property type="component" value="Unassembled WGS sequence"/>
</dbReference>
<dbReference type="OrthoDB" id="9812152at2"/>
<feature type="signal peptide" evidence="1">
    <location>
        <begin position="1"/>
        <end position="23"/>
    </location>
</feature>
<evidence type="ECO:0000256" key="1">
    <source>
        <dbReference type="SAM" id="SignalP"/>
    </source>
</evidence>
<dbReference type="InterPro" id="IPR008965">
    <property type="entry name" value="CBM2/CBM3_carb-bd_dom_sf"/>
</dbReference>
<organism evidence="3 4">
    <name type="scientific">Kryptobacter tengchongensis</name>
    <dbReference type="NCBI Taxonomy" id="1643429"/>
    <lineage>
        <taxon>Bacteria</taxon>
        <taxon>Pseudomonadati</taxon>
        <taxon>Candidatus Kryptoniota</taxon>
        <taxon>Candidatus Kryptobacter</taxon>
    </lineage>
</organism>
<dbReference type="Gene3D" id="2.60.40.680">
    <property type="match status" value="1"/>
</dbReference>
<dbReference type="Gene3D" id="2.60.40.10">
    <property type="entry name" value="Immunoglobulins"/>
    <property type="match status" value="1"/>
</dbReference>
<feature type="chain" id="PRO_5025030273" description="Cohesin domain-containing protein" evidence="1">
    <location>
        <begin position="24"/>
        <end position="276"/>
    </location>
</feature>
<dbReference type="AlphaFoldDB" id="A0A656D9A3"/>
<reference evidence="3 4" key="1">
    <citation type="submission" date="2015-11" db="EMBL/GenBank/DDBJ databases">
        <authorList>
            <person name="Varghese N."/>
        </authorList>
    </citation>
    <scope>NUCLEOTIDE SEQUENCE [LARGE SCALE GENOMIC DNA]</scope>
    <source>
        <strain evidence="3 4">JGI-24</strain>
    </source>
</reference>
<dbReference type="EMBL" id="CZVU01000046">
    <property type="protein sequence ID" value="CUT02234.1"/>
    <property type="molecule type" value="Genomic_DNA"/>
</dbReference>
<dbReference type="InterPro" id="IPR013783">
    <property type="entry name" value="Ig-like_fold"/>
</dbReference>
<evidence type="ECO:0000313" key="4">
    <source>
        <dbReference type="Proteomes" id="UP000243065"/>
    </source>
</evidence>
<dbReference type="RefSeq" id="WP_072212157.1">
    <property type="nucleotide sequence ID" value="NZ_CZVU01000046.1"/>
</dbReference>
<accession>A0A656D9A3</accession>
<sequence length="276" mass="30979">MIRKLVFLTLVASLFVYFSSCLKEPQNPFDPSGKGYVPPSVEITSGPSEGETVNKTEVTFSWRGNSDLNEFRYKLEPYPIAWSNWTKSTSVTFYGLNDTSYKFLLETRYEGQTDVAKISRNFKVDAYKGPGLKLYPLYNYVINGSEFEVEVVIEDIPRFEAGSFRISFNKDYLYFVSIQGGDINSRYGVSQVILPDFSRLSIIQQANQLGYFNVTIGILPSASVEYVSSGSIAKLKFRALRTGSTSIMLTNEKIIDQNGMVFALGFTNSAAIVEIK</sequence>
<dbReference type="CDD" id="cd08547">
    <property type="entry name" value="Type_II_cohesin"/>
    <property type="match status" value="1"/>
</dbReference>
<protein>
    <recommendedName>
        <fullName evidence="2">Cohesin domain-containing protein</fullName>
    </recommendedName>
</protein>
<evidence type="ECO:0000259" key="2">
    <source>
        <dbReference type="Pfam" id="PF00963"/>
    </source>
</evidence>
<keyword evidence="1" id="KW-0732">Signal</keyword>
<dbReference type="GO" id="GO:0000272">
    <property type="term" value="P:polysaccharide catabolic process"/>
    <property type="evidence" value="ECO:0007669"/>
    <property type="project" value="InterPro"/>
</dbReference>
<dbReference type="InterPro" id="IPR002102">
    <property type="entry name" value="Cohesin_dom"/>
</dbReference>
<proteinExistence type="predicted"/>
<keyword evidence="4" id="KW-1185">Reference proteome</keyword>
<dbReference type="Pfam" id="PF00963">
    <property type="entry name" value="Cohesin"/>
    <property type="match status" value="1"/>
</dbReference>
<name>A0A656D9A3_KRYT1</name>
<dbReference type="GO" id="GO:0030246">
    <property type="term" value="F:carbohydrate binding"/>
    <property type="evidence" value="ECO:0007669"/>
    <property type="project" value="InterPro"/>
</dbReference>
<gene>
    <name evidence="3" type="ORF">JGI24_01086</name>
</gene>